<gene>
    <name evidence="2" type="ordered locus">Maqu_4248</name>
</gene>
<reference evidence="3" key="1">
    <citation type="journal article" date="2011" name="Appl. Environ. Microbiol.">
        <title>Genomic potential of Marinobacter aquaeolei, a biogeochemical 'opportunitroph'.</title>
        <authorList>
            <person name="Singer E."/>
            <person name="Webb E.A."/>
            <person name="Nelson W.C."/>
            <person name="Heidelberg J.F."/>
            <person name="Ivanova N."/>
            <person name="Pati A."/>
            <person name="Edwards K.J."/>
        </authorList>
    </citation>
    <scope>NUCLEOTIDE SEQUENCE [LARGE SCALE GENOMIC DNA]</scope>
    <source>
        <strain evidence="3">ATCC 700491 / DSM 11845 / VT8</strain>
    </source>
</reference>
<name>A1U7Y0_MARN8</name>
<protein>
    <submittedName>
        <fullName evidence="2">Uncharacterized protein</fullName>
    </submittedName>
</protein>
<evidence type="ECO:0000256" key="1">
    <source>
        <dbReference type="SAM" id="MobiDB-lite"/>
    </source>
</evidence>
<keyword evidence="2" id="KW-0614">Plasmid</keyword>
<accession>A1U7Y0</accession>
<dbReference type="OrthoDB" id="10016053at2"/>
<feature type="compositionally biased region" description="Low complexity" evidence="1">
    <location>
        <begin position="337"/>
        <end position="362"/>
    </location>
</feature>
<dbReference type="RefSeq" id="WP_011783254.1">
    <property type="nucleotide sequence ID" value="NC_008738.1"/>
</dbReference>
<sequence>MNNHAEELDYWNDNSSVSILKLDVLPLQAQQAPGDGQAAIGRLFTAVAGLTSGNGEDIKAVITGYLRKQTTRYETYQWKPEDVYAPRNHNNGIPPVRLLTYPEQLTSDTGGRIPALDLSRLIAGQLGKDDGWRAQIVEQIEAARPEDMCYALKIPYEPADTEPDSTESSTEPDIDLELDDAEPEAHDESEVPAAPKESDNPEPEAVGLDADDDWDIDLDSETPEMESPDGKAVAEAEEDEDMASLIDEWDEEDETADNLAALANEPQIENEIDDLVELDGGDDLQEPDLEPNTFDKRNAVASTFAWDQPAATSEPTESLVNEQSADDLNIPEDNSESSTAPDTVAASTSTTTPTTPATTRPTLSAVPTQREPAEPTTEAEKVAKECVLFNEDGYDIGFYGFEHGSMAISNGTGDAGTLYTTKGGNTVVHVDGCRVREISEDNKDELFKMMGYSREAKKLYKKANLNCVRWLD</sequence>
<dbReference type="Proteomes" id="UP000000998">
    <property type="component" value="Plasmid pMAQU01"/>
</dbReference>
<geneLocation type="plasmid" evidence="2 3">
    <name>pMAQU01</name>
</geneLocation>
<dbReference type="HOGENOM" id="CLU_578469_0_0_6"/>
<dbReference type="KEGG" id="maq:Maqu_4248"/>
<organism evidence="2 3">
    <name type="scientific">Marinobacter nauticus (strain ATCC 700491 / DSM 11845 / VT8)</name>
    <name type="common">Marinobacter aquaeolei</name>
    <dbReference type="NCBI Taxonomy" id="351348"/>
    <lineage>
        <taxon>Bacteria</taxon>
        <taxon>Pseudomonadati</taxon>
        <taxon>Pseudomonadota</taxon>
        <taxon>Gammaproteobacteria</taxon>
        <taxon>Pseudomonadales</taxon>
        <taxon>Marinobacteraceae</taxon>
        <taxon>Marinobacter</taxon>
    </lineage>
</organism>
<feature type="region of interest" description="Disordered" evidence="1">
    <location>
        <begin position="181"/>
        <end position="241"/>
    </location>
</feature>
<dbReference type="AlphaFoldDB" id="A1U7Y0"/>
<evidence type="ECO:0000313" key="2">
    <source>
        <dbReference type="EMBL" id="ABM21099.1"/>
    </source>
</evidence>
<feature type="compositionally biased region" description="Acidic residues" evidence="1">
    <location>
        <begin position="209"/>
        <end position="227"/>
    </location>
</feature>
<feature type="region of interest" description="Disordered" evidence="1">
    <location>
        <begin position="327"/>
        <end position="379"/>
    </location>
</feature>
<evidence type="ECO:0000313" key="3">
    <source>
        <dbReference type="Proteomes" id="UP000000998"/>
    </source>
</evidence>
<proteinExistence type="predicted"/>
<dbReference type="EMBL" id="CP000515">
    <property type="protein sequence ID" value="ABM21099.1"/>
    <property type="molecule type" value="Genomic_DNA"/>
</dbReference>